<dbReference type="InterPro" id="IPR005119">
    <property type="entry name" value="LysR_subst-bd"/>
</dbReference>
<comment type="similarity">
    <text evidence="1">Belongs to the LysR transcriptional regulatory family.</text>
</comment>
<gene>
    <name evidence="6" type="ORF">C8D95_103498</name>
</gene>
<reference evidence="6 7" key="1">
    <citation type="submission" date="2018-05" db="EMBL/GenBank/DDBJ databases">
        <title>Genomic Encyclopedia of Type Strains, Phase IV (KMG-IV): sequencing the most valuable type-strain genomes for metagenomic binning, comparative biology and taxonomic classification.</title>
        <authorList>
            <person name="Goeker M."/>
        </authorList>
    </citation>
    <scope>NUCLEOTIDE SEQUENCE [LARGE SCALE GENOMIC DNA]</scope>
    <source>
        <strain evidence="6 7">DSM 103371</strain>
    </source>
</reference>
<dbReference type="RefSeq" id="WP_109758990.1">
    <property type="nucleotide sequence ID" value="NZ_CP034588.1"/>
</dbReference>
<dbReference type="PANTHER" id="PTHR30579:SF7">
    <property type="entry name" value="HTH-TYPE TRANSCRIPTIONAL REGULATOR LRHA-RELATED"/>
    <property type="match status" value="1"/>
</dbReference>
<keyword evidence="7" id="KW-1185">Reference proteome</keyword>
<dbReference type="Pfam" id="PF03466">
    <property type="entry name" value="LysR_substrate"/>
    <property type="match status" value="1"/>
</dbReference>
<dbReference type="Gene3D" id="3.40.190.10">
    <property type="entry name" value="Periplasmic binding protein-like II"/>
    <property type="match status" value="2"/>
</dbReference>
<name>A0A316G8F6_9RHOB</name>
<accession>A0A316G8F6</accession>
<evidence type="ECO:0000256" key="3">
    <source>
        <dbReference type="ARBA" id="ARBA00023125"/>
    </source>
</evidence>
<evidence type="ECO:0000313" key="7">
    <source>
        <dbReference type="Proteomes" id="UP000245390"/>
    </source>
</evidence>
<sequence>MPRNLDLTAVRSFVAVADTGGVTKASAVLNLTQSAVSMQLKRLEESLDQQLLDRTGRGVGLTTAGEQLLSYGRKILALNDEVMNRMTDVAYEGTLVLGVPSDIVYPAIPPVLRFFHVEHPRMKVQLLSSYTLRLKEMFARGECDLILTTEDHCDPGGETLTEKPLLWYGAKDGVAWQRRPLPLASQPKCQFRKGMIASLDRAGVPWEMSIDSDSSRTVEATVVADLAVTAQLAGAVPQLFQVSHGGALPDLGTRKINFYVASQGRSEVLEDLVGLVRRSFMAPQLAATG</sequence>
<dbReference type="Pfam" id="PF00126">
    <property type="entry name" value="HTH_1"/>
    <property type="match status" value="1"/>
</dbReference>
<dbReference type="Gene3D" id="1.10.10.10">
    <property type="entry name" value="Winged helix-like DNA-binding domain superfamily/Winged helix DNA-binding domain"/>
    <property type="match status" value="1"/>
</dbReference>
<dbReference type="SUPFAM" id="SSF46785">
    <property type="entry name" value="Winged helix' DNA-binding domain"/>
    <property type="match status" value="1"/>
</dbReference>
<evidence type="ECO:0000313" key="6">
    <source>
        <dbReference type="EMBL" id="PWK57259.1"/>
    </source>
</evidence>
<dbReference type="InterPro" id="IPR050176">
    <property type="entry name" value="LTTR"/>
</dbReference>
<keyword evidence="4" id="KW-0804">Transcription</keyword>
<proteinExistence type="inferred from homology"/>
<dbReference type="GO" id="GO:0003677">
    <property type="term" value="F:DNA binding"/>
    <property type="evidence" value="ECO:0007669"/>
    <property type="project" value="UniProtKB-KW"/>
</dbReference>
<keyword evidence="3" id="KW-0238">DNA-binding</keyword>
<evidence type="ECO:0000259" key="5">
    <source>
        <dbReference type="PROSITE" id="PS50931"/>
    </source>
</evidence>
<dbReference type="EMBL" id="QGGV01000003">
    <property type="protein sequence ID" value="PWK57259.1"/>
    <property type="molecule type" value="Genomic_DNA"/>
</dbReference>
<organism evidence="6 7">
    <name type="scientific">Silicimonas algicola</name>
    <dbReference type="NCBI Taxonomy" id="1826607"/>
    <lineage>
        <taxon>Bacteria</taxon>
        <taxon>Pseudomonadati</taxon>
        <taxon>Pseudomonadota</taxon>
        <taxon>Alphaproteobacteria</taxon>
        <taxon>Rhodobacterales</taxon>
        <taxon>Paracoccaceae</taxon>
    </lineage>
</organism>
<evidence type="ECO:0000256" key="4">
    <source>
        <dbReference type="ARBA" id="ARBA00023163"/>
    </source>
</evidence>
<feature type="domain" description="HTH lysR-type" evidence="5">
    <location>
        <begin position="5"/>
        <end position="62"/>
    </location>
</feature>
<dbReference type="InterPro" id="IPR036388">
    <property type="entry name" value="WH-like_DNA-bd_sf"/>
</dbReference>
<dbReference type="InterPro" id="IPR036390">
    <property type="entry name" value="WH_DNA-bd_sf"/>
</dbReference>
<keyword evidence="2" id="KW-0805">Transcription regulation</keyword>
<dbReference type="GO" id="GO:0003700">
    <property type="term" value="F:DNA-binding transcription factor activity"/>
    <property type="evidence" value="ECO:0007669"/>
    <property type="project" value="InterPro"/>
</dbReference>
<dbReference type="InterPro" id="IPR000847">
    <property type="entry name" value="LysR_HTH_N"/>
</dbReference>
<dbReference type="PANTHER" id="PTHR30579">
    <property type="entry name" value="TRANSCRIPTIONAL REGULATOR"/>
    <property type="match status" value="1"/>
</dbReference>
<dbReference type="PRINTS" id="PR00039">
    <property type="entry name" value="HTHLYSR"/>
</dbReference>
<comment type="caution">
    <text evidence="6">The sequence shown here is derived from an EMBL/GenBank/DDBJ whole genome shotgun (WGS) entry which is preliminary data.</text>
</comment>
<dbReference type="SUPFAM" id="SSF53850">
    <property type="entry name" value="Periplasmic binding protein-like II"/>
    <property type="match status" value="1"/>
</dbReference>
<evidence type="ECO:0000256" key="1">
    <source>
        <dbReference type="ARBA" id="ARBA00009437"/>
    </source>
</evidence>
<evidence type="ECO:0000256" key="2">
    <source>
        <dbReference type="ARBA" id="ARBA00023015"/>
    </source>
</evidence>
<dbReference type="AlphaFoldDB" id="A0A316G8F6"/>
<dbReference type="KEGG" id="salo:EF888_10690"/>
<dbReference type="Proteomes" id="UP000245390">
    <property type="component" value="Unassembled WGS sequence"/>
</dbReference>
<dbReference type="PROSITE" id="PS50931">
    <property type="entry name" value="HTH_LYSR"/>
    <property type="match status" value="1"/>
</dbReference>
<dbReference type="OrthoDB" id="8097684at2"/>
<dbReference type="FunFam" id="1.10.10.10:FF:000001">
    <property type="entry name" value="LysR family transcriptional regulator"/>
    <property type="match status" value="1"/>
</dbReference>
<protein>
    <submittedName>
        <fullName evidence="6">LysR family transcriptional regulator</fullName>
    </submittedName>
</protein>